<evidence type="ECO:0000259" key="7">
    <source>
        <dbReference type="PROSITE" id="PS51173"/>
    </source>
</evidence>
<dbReference type="InterPro" id="IPR003644">
    <property type="entry name" value="Calx_beta"/>
</dbReference>
<dbReference type="Pfam" id="PF03160">
    <property type="entry name" value="Calx-beta"/>
    <property type="match status" value="2"/>
</dbReference>
<keyword evidence="3" id="KW-0378">Hydrolase</keyword>
<protein>
    <submittedName>
        <fullName evidence="8">Probable bifunctional chitinase/lysozyme</fullName>
    </submittedName>
</protein>
<keyword evidence="2" id="KW-0677">Repeat</keyword>
<proteinExistence type="predicted"/>
<reference evidence="8 9" key="1">
    <citation type="submission" date="2024-02" db="EMBL/GenBank/DDBJ databases">
        <authorList>
            <person name="Chen Y."/>
            <person name="Shah S."/>
            <person name="Dougan E. K."/>
            <person name="Thang M."/>
            <person name="Chan C."/>
        </authorList>
    </citation>
    <scope>NUCLEOTIDE SEQUENCE [LARGE SCALE GENOMIC DNA]</scope>
</reference>
<dbReference type="SUPFAM" id="SSF141072">
    <property type="entry name" value="CalX-like"/>
    <property type="match status" value="2"/>
</dbReference>
<dbReference type="InterPro" id="IPR019028">
    <property type="entry name" value="CBM_49"/>
</dbReference>
<dbReference type="CDD" id="cd06543">
    <property type="entry name" value="GH18_PF-ChiA-like"/>
    <property type="match status" value="1"/>
</dbReference>
<accession>A0ABP0MMP1</accession>
<dbReference type="SUPFAM" id="SSF49384">
    <property type="entry name" value="Carbohydrate-binding domain"/>
    <property type="match status" value="3"/>
</dbReference>
<comment type="caution">
    <text evidence="8">The sequence shown here is derived from an EMBL/GenBank/DDBJ whole genome shotgun (WGS) entry which is preliminary data.</text>
</comment>
<evidence type="ECO:0000256" key="2">
    <source>
        <dbReference type="ARBA" id="ARBA00022737"/>
    </source>
</evidence>
<keyword evidence="4" id="KW-0106">Calcium</keyword>
<dbReference type="InterPro" id="IPR008965">
    <property type="entry name" value="CBM2/CBM3_carb-bd_dom_sf"/>
</dbReference>
<evidence type="ECO:0000256" key="5">
    <source>
        <dbReference type="ARBA" id="ARBA00023295"/>
    </source>
</evidence>
<evidence type="ECO:0000256" key="1">
    <source>
        <dbReference type="ARBA" id="ARBA00022729"/>
    </source>
</evidence>
<evidence type="ECO:0000313" key="8">
    <source>
        <dbReference type="EMBL" id="CAK9052755.1"/>
    </source>
</evidence>
<dbReference type="SUPFAM" id="SSF51445">
    <property type="entry name" value="(Trans)glycosidases"/>
    <property type="match status" value="1"/>
</dbReference>
<dbReference type="PROSITE" id="PS51173">
    <property type="entry name" value="CBM2"/>
    <property type="match status" value="3"/>
</dbReference>
<feature type="domain" description="CBM2" evidence="7">
    <location>
        <begin position="925"/>
        <end position="1029"/>
    </location>
</feature>
<evidence type="ECO:0000256" key="6">
    <source>
        <dbReference type="SAM" id="MobiDB-lite"/>
    </source>
</evidence>
<dbReference type="SMART" id="SM00237">
    <property type="entry name" value="Calx_beta"/>
    <property type="match status" value="2"/>
</dbReference>
<dbReference type="PANTHER" id="PTHR42976:SF1">
    <property type="entry name" value="GH18 DOMAIN-CONTAINING PROTEIN-RELATED"/>
    <property type="match status" value="1"/>
</dbReference>
<gene>
    <name evidence="8" type="ORF">SCF082_LOCUS28828</name>
</gene>
<evidence type="ECO:0000256" key="3">
    <source>
        <dbReference type="ARBA" id="ARBA00022801"/>
    </source>
</evidence>
<dbReference type="Gene3D" id="2.60.40.2030">
    <property type="match status" value="1"/>
</dbReference>
<evidence type="ECO:0000256" key="4">
    <source>
        <dbReference type="ARBA" id="ARBA00022837"/>
    </source>
</evidence>
<dbReference type="InterPro" id="IPR012291">
    <property type="entry name" value="CBM2_carb-bd_dom_sf"/>
</dbReference>
<keyword evidence="9" id="KW-1185">Reference proteome</keyword>
<sequence length="1029" mass="109298">MSLLAQLRKWFSHGSSKKSRHSNPASGLNLESLERRALLAAQALQDAPDVEYQVTQEWSSGQTAELVLCNDEAQPFTNWQLEFELDQPITSVWNAQIEDLGGGRYRITPPSWDTTLDVGESLTIGLSIEGSGSEPTNLAFITPGSEDSTALDELLPDDEALINEVATEAQITDPVSVEFTAPSQWYNGFTGNITITNNGDTTISGWELAFDAEFNIESVWSAKQLSASDGYYVIKNEAWNGTIAPGGSVTFGFTAAAAEPVSPMSFVFNGQTVGEQDPDPDPETNSDPTAAYDSVTTPFETAVIVSVLANDSDPDGDTLSIQSFTQPTSGTVTDNGDGTLTYNPTVGFSGGDSFNYTVADGRGGTAVGVVNLTVSPADPDVPGEVIEAVVWPDRFFAPYVDATNWPLFDVVASAQETGVLFYNLGFVVAGSQNQASWGTYYDVADGFRQAEIEQLREMGGDVMVSFGGAANTELAVAITDVDQLTDTYQAVIDQYSLTHIDFDIEGAWVADRTSIDRRSEAIARLQANPANENLQVWFTLPVLPTGLTSDGLYVIESALNHGVDIAGVNIMAMDYGDGAAPNPDGRMGDYAIQAAESLFAQLRTLYDNAGVAKSDTELWGMVGVTPMIGINDVQSEVFDQQEARELLAFAQQQDIGMLSFWSTLRDRSGDIGQLSSFGSGIVQEPGEFSSIFQVFTEDGTPKLSISDANVVESDSGQTVVELTITLSKPLDTPLSVGYATEDGTAPAASGDYQASSGTVVFAAGQTQQTVTLVVNGDLEAEATESFVVRLQENATAGLADATGVVTVTDNDSPPVLTVADATVVEGGEGEFAVLRFMVSLSRAVKNGETVSFDFETVPNTALAGEDYVHATGTVVFAAGETTRYVDIVIPGDVDEELDEMMFLDITQATGATLTSSRATGTIADDDTPAASYAFQVESDWGSGFTGAMQLANTTGQTISGWTLTFEADFEITSIWNAVIISHVGNQYVIGPAEWNRNIPPAGTIDFGFVAMPGGPNEPTGVQLLPTSVV</sequence>
<feature type="domain" description="CBM2" evidence="7">
    <location>
        <begin position="168"/>
        <end position="276"/>
    </location>
</feature>
<dbReference type="Pfam" id="PF17963">
    <property type="entry name" value="Big_9"/>
    <property type="match status" value="1"/>
</dbReference>
<keyword evidence="5" id="KW-0326">Glycosidase</keyword>
<dbReference type="InterPro" id="IPR001919">
    <property type="entry name" value="CBD2"/>
</dbReference>
<evidence type="ECO:0000313" key="9">
    <source>
        <dbReference type="Proteomes" id="UP001642464"/>
    </source>
</evidence>
<dbReference type="PANTHER" id="PTHR42976">
    <property type="entry name" value="BIFUNCTIONAL CHITINASE/LYSOZYME-RELATED"/>
    <property type="match status" value="1"/>
</dbReference>
<dbReference type="SMART" id="SM01063">
    <property type="entry name" value="CBM49"/>
    <property type="match status" value="1"/>
</dbReference>
<dbReference type="Proteomes" id="UP001642464">
    <property type="component" value="Unassembled WGS sequence"/>
</dbReference>
<dbReference type="Gene3D" id="2.60.40.290">
    <property type="match status" value="3"/>
</dbReference>
<dbReference type="InterPro" id="IPR052750">
    <property type="entry name" value="GH18_Chitinase"/>
</dbReference>
<dbReference type="PROSITE" id="PS00561">
    <property type="entry name" value="CBM2_A"/>
    <property type="match status" value="1"/>
</dbReference>
<dbReference type="Gene3D" id="3.20.20.80">
    <property type="entry name" value="Glycosidases"/>
    <property type="match status" value="1"/>
</dbReference>
<organism evidence="8 9">
    <name type="scientific">Durusdinium trenchii</name>
    <dbReference type="NCBI Taxonomy" id="1381693"/>
    <lineage>
        <taxon>Eukaryota</taxon>
        <taxon>Sar</taxon>
        <taxon>Alveolata</taxon>
        <taxon>Dinophyceae</taxon>
        <taxon>Suessiales</taxon>
        <taxon>Symbiodiniaceae</taxon>
        <taxon>Durusdinium</taxon>
    </lineage>
</organism>
<dbReference type="SMART" id="SM00637">
    <property type="entry name" value="CBD_II"/>
    <property type="match status" value="3"/>
</dbReference>
<feature type="domain" description="CBM2" evidence="7">
    <location>
        <begin position="41"/>
        <end position="150"/>
    </location>
</feature>
<dbReference type="InterPro" id="IPR017853">
    <property type="entry name" value="GH"/>
</dbReference>
<feature type="region of interest" description="Disordered" evidence="6">
    <location>
        <begin position="270"/>
        <end position="293"/>
    </location>
</feature>
<dbReference type="Pfam" id="PF00553">
    <property type="entry name" value="CBM_2"/>
    <property type="match status" value="3"/>
</dbReference>
<keyword evidence="1" id="KW-0732">Signal</keyword>
<dbReference type="InterPro" id="IPR038081">
    <property type="entry name" value="CalX-like_sf"/>
</dbReference>
<dbReference type="Gene3D" id="2.60.40.2810">
    <property type="match status" value="1"/>
</dbReference>
<name>A0ABP0MMP1_9DINO</name>
<dbReference type="EMBL" id="CAXAMM010022914">
    <property type="protein sequence ID" value="CAK9052755.1"/>
    <property type="molecule type" value="Genomic_DNA"/>
</dbReference>
<dbReference type="InterPro" id="IPR018366">
    <property type="entry name" value="CBM2_CS"/>
</dbReference>